<name>A0ABV5X0N5_9MICO</name>
<feature type="domain" description="2Fe-2S ferredoxin-type" evidence="7">
    <location>
        <begin position="16"/>
        <end position="92"/>
    </location>
</feature>
<evidence type="ECO:0000256" key="2">
    <source>
        <dbReference type="ARBA" id="ARBA00022723"/>
    </source>
</evidence>
<dbReference type="Gene3D" id="1.10.150.120">
    <property type="entry name" value="[2Fe-2S]-binding domain"/>
    <property type="match status" value="1"/>
</dbReference>
<dbReference type="SUPFAM" id="SSF54292">
    <property type="entry name" value="2Fe-2S ferredoxin-like"/>
    <property type="match status" value="1"/>
</dbReference>
<protein>
    <submittedName>
        <fullName evidence="8">(2Fe-2S)-binding protein</fullName>
    </submittedName>
</protein>
<dbReference type="CDD" id="cd00207">
    <property type="entry name" value="fer2"/>
    <property type="match status" value="1"/>
</dbReference>
<keyword evidence="9" id="KW-1185">Reference proteome</keyword>
<accession>A0ABV5X0N5</accession>
<keyword evidence="5" id="KW-0411">Iron-sulfur</keyword>
<evidence type="ECO:0000256" key="4">
    <source>
        <dbReference type="ARBA" id="ARBA00023004"/>
    </source>
</evidence>
<evidence type="ECO:0000256" key="5">
    <source>
        <dbReference type="ARBA" id="ARBA00023014"/>
    </source>
</evidence>
<dbReference type="RefSeq" id="WP_376839617.1">
    <property type="nucleotide sequence ID" value="NZ_JBHMAU010000044.1"/>
</dbReference>
<dbReference type="InterPro" id="IPR036010">
    <property type="entry name" value="2Fe-2S_ferredoxin-like_sf"/>
</dbReference>
<dbReference type="InterPro" id="IPR036884">
    <property type="entry name" value="2Fe-2S-bd_dom_sf"/>
</dbReference>
<feature type="compositionally biased region" description="Gly residues" evidence="6">
    <location>
        <begin position="188"/>
        <end position="198"/>
    </location>
</feature>
<dbReference type="PROSITE" id="PS51085">
    <property type="entry name" value="2FE2S_FER_2"/>
    <property type="match status" value="1"/>
</dbReference>
<evidence type="ECO:0000256" key="1">
    <source>
        <dbReference type="ARBA" id="ARBA00022714"/>
    </source>
</evidence>
<organism evidence="8 9">
    <name type="scientific">Brevibacterium otitidis</name>
    <dbReference type="NCBI Taxonomy" id="53364"/>
    <lineage>
        <taxon>Bacteria</taxon>
        <taxon>Bacillati</taxon>
        <taxon>Actinomycetota</taxon>
        <taxon>Actinomycetes</taxon>
        <taxon>Micrococcales</taxon>
        <taxon>Brevibacteriaceae</taxon>
        <taxon>Brevibacterium</taxon>
    </lineage>
</organism>
<keyword evidence="1" id="KW-0001">2Fe-2S</keyword>
<evidence type="ECO:0000256" key="6">
    <source>
        <dbReference type="SAM" id="MobiDB-lite"/>
    </source>
</evidence>
<dbReference type="EMBL" id="JBHMAU010000044">
    <property type="protein sequence ID" value="MFB9776009.1"/>
    <property type="molecule type" value="Genomic_DNA"/>
</dbReference>
<dbReference type="Pfam" id="PF00111">
    <property type="entry name" value="Fer2"/>
    <property type="match status" value="1"/>
</dbReference>
<evidence type="ECO:0000256" key="3">
    <source>
        <dbReference type="ARBA" id="ARBA00023002"/>
    </source>
</evidence>
<dbReference type="Proteomes" id="UP001589707">
    <property type="component" value="Unassembled WGS sequence"/>
</dbReference>
<dbReference type="Gene3D" id="3.10.20.30">
    <property type="match status" value="1"/>
</dbReference>
<keyword evidence="3" id="KW-0560">Oxidoreductase</keyword>
<keyword evidence="4" id="KW-0408">Iron</keyword>
<dbReference type="PANTHER" id="PTHR44379:SF5">
    <property type="entry name" value="OXIDOREDUCTASE WITH IRON-SULFUR SUBUNIT"/>
    <property type="match status" value="1"/>
</dbReference>
<dbReference type="InterPro" id="IPR001041">
    <property type="entry name" value="2Fe-2S_ferredoxin-type"/>
</dbReference>
<dbReference type="InterPro" id="IPR002888">
    <property type="entry name" value="2Fe-2S-bd"/>
</dbReference>
<evidence type="ECO:0000313" key="8">
    <source>
        <dbReference type="EMBL" id="MFB9776009.1"/>
    </source>
</evidence>
<dbReference type="PANTHER" id="PTHR44379">
    <property type="entry name" value="OXIDOREDUCTASE WITH IRON-SULFUR SUBUNIT"/>
    <property type="match status" value="1"/>
</dbReference>
<dbReference type="InterPro" id="IPR051452">
    <property type="entry name" value="Diverse_Oxidoreductases"/>
</dbReference>
<dbReference type="InterPro" id="IPR006058">
    <property type="entry name" value="2Fe2S_fd_BS"/>
</dbReference>
<comment type="caution">
    <text evidence="8">The sequence shown here is derived from an EMBL/GenBank/DDBJ whole genome shotgun (WGS) entry which is preliminary data.</text>
</comment>
<dbReference type="InterPro" id="IPR012675">
    <property type="entry name" value="Beta-grasp_dom_sf"/>
</dbReference>
<sequence>MSSLAHTDRTESEPHHTVRLKVNGTVHQISVADRQLLSDALRHDIGLTGTHVGCEHGVCGACTVQIDGKPMRSCLMLAVAAEGSEIRTVEGIGNDPEHPADVQQAFIDCHGLQCGFCTPGFITTIDAFIDENPDPTPEEAREAISGNLCRCTGYQNIVASVLRAAELRRAGSAPEAGPTSGAEDAAGAGAGTDEGGQR</sequence>
<evidence type="ECO:0000313" key="9">
    <source>
        <dbReference type="Proteomes" id="UP001589707"/>
    </source>
</evidence>
<gene>
    <name evidence="8" type="ORF">ACFFN1_06275</name>
</gene>
<dbReference type="PROSITE" id="PS00197">
    <property type="entry name" value="2FE2S_FER_1"/>
    <property type="match status" value="1"/>
</dbReference>
<reference evidence="8 9" key="1">
    <citation type="submission" date="2024-09" db="EMBL/GenBank/DDBJ databases">
        <authorList>
            <person name="Sun Q."/>
            <person name="Mori K."/>
        </authorList>
    </citation>
    <scope>NUCLEOTIDE SEQUENCE [LARGE SCALE GENOMIC DNA]</scope>
    <source>
        <strain evidence="8 9">JCM 11683</strain>
    </source>
</reference>
<dbReference type="Pfam" id="PF01799">
    <property type="entry name" value="Fer2_2"/>
    <property type="match status" value="1"/>
</dbReference>
<dbReference type="SUPFAM" id="SSF47741">
    <property type="entry name" value="CO dehydrogenase ISP C-domain like"/>
    <property type="match status" value="1"/>
</dbReference>
<keyword evidence="2" id="KW-0479">Metal-binding</keyword>
<evidence type="ECO:0000259" key="7">
    <source>
        <dbReference type="PROSITE" id="PS51085"/>
    </source>
</evidence>
<feature type="region of interest" description="Disordered" evidence="6">
    <location>
        <begin position="169"/>
        <end position="198"/>
    </location>
</feature>
<proteinExistence type="predicted"/>